<evidence type="ECO:0000256" key="1">
    <source>
        <dbReference type="ARBA" id="ARBA00004141"/>
    </source>
</evidence>
<feature type="transmembrane region" description="Helical" evidence="11">
    <location>
        <begin position="128"/>
        <end position="148"/>
    </location>
</feature>
<sequence length="468" mass="51392">MAANDVPCCETMFWVYLVICVALVCFAGLMSGLTLGLMSLSLVDLEVLIKAGKPEDRKNAEKILPIVKNQHLLLCTLLIWNALAMEALPIFIDALLPAWGAILISVTLILAFGEIIPQAVCSRYGLNIGARLSVVVKLLVIIAFPISYPISKLLDLLLGKGHSALLRRAELKTLVGMHGNEAGKGGELTHDETTIISGALDLTEKTAKDAMTPLTRVFSMDLNAKLDNDTMSLIISKGHSRVPVYSGSPSNIIGIVLVKNLIKCDPRDAIPIRNLTIRRIPRFHECQPLYDILNQFQKGQSHMAVVVKSMTPLKDVIESMTERQTQKNISVEGLISFPNKDEEVLGIITMEDVLEELLQEQIFDETDEYVDVHNRIKINLIPSVKLSSKSPGKASPSHLNWRTPLASPYSCSHQTPTSYHQTATTRSPLSPYTQPPITRPSFSASPGNSTSTSPVGIMRSPSTHQVRY</sequence>
<feature type="domain" description="CNNM transmembrane" evidence="13">
    <location>
        <begin position="9"/>
        <end position="192"/>
    </location>
</feature>
<dbReference type="InterPro" id="IPR044751">
    <property type="entry name" value="Ion_transp-like_CBS"/>
</dbReference>
<evidence type="ECO:0000259" key="13">
    <source>
        <dbReference type="PROSITE" id="PS51846"/>
    </source>
</evidence>
<dbReference type="SUPFAM" id="SSF54631">
    <property type="entry name" value="CBS-domain pair"/>
    <property type="match status" value="1"/>
</dbReference>
<dbReference type="PANTHER" id="PTHR12064:SF36">
    <property type="entry name" value="DOMAIN-CONTAINING PROTEIN, PUTATIVE, EXPRESSED-RELATED"/>
    <property type="match status" value="1"/>
</dbReference>
<dbReference type="PROSITE" id="PS51846">
    <property type="entry name" value="CNNM"/>
    <property type="match status" value="1"/>
</dbReference>
<evidence type="ECO:0000256" key="10">
    <source>
        <dbReference type="SAM" id="MobiDB-lite"/>
    </source>
</evidence>
<dbReference type="PANTHER" id="PTHR12064">
    <property type="entry name" value="METAL TRANSPORTER CNNM"/>
    <property type="match status" value="1"/>
</dbReference>
<feature type="domain" description="CBS" evidence="12">
    <location>
        <begin position="300"/>
        <end position="365"/>
    </location>
</feature>
<dbReference type="Gene3D" id="3.10.580.10">
    <property type="entry name" value="CBS-domain"/>
    <property type="match status" value="1"/>
</dbReference>
<protein>
    <submittedName>
        <fullName evidence="14">Putative membrane protein</fullName>
    </submittedName>
</protein>
<comment type="subcellular location">
    <subcellularLocation>
        <location evidence="1">Membrane</location>
        <topology evidence="1">Multi-pass membrane protein</topology>
    </subcellularLocation>
</comment>
<dbReference type="AlphaFoldDB" id="A0A2G9HFH6"/>
<keyword evidence="4 9" id="KW-1133">Transmembrane helix</keyword>
<evidence type="ECO:0000256" key="6">
    <source>
        <dbReference type="ARBA" id="ARBA00023136"/>
    </source>
</evidence>
<keyword evidence="2 9" id="KW-0812">Transmembrane</keyword>
<dbReference type="OrthoDB" id="5353557at2759"/>
<feature type="transmembrane region" description="Helical" evidence="11">
    <location>
        <begin position="98"/>
        <end position="116"/>
    </location>
</feature>
<organism evidence="14 15">
    <name type="scientific">Handroanthus impetiginosus</name>
    <dbReference type="NCBI Taxonomy" id="429701"/>
    <lineage>
        <taxon>Eukaryota</taxon>
        <taxon>Viridiplantae</taxon>
        <taxon>Streptophyta</taxon>
        <taxon>Embryophyta</taxon>
        <taxon>Tracheophyta</taxon>
        <taxon>Spermatophyta</taxon>
        <taxon>Magnoliopsida</taxon>
        <taxon>eudicotyledons</taxon>
        <taxon>Gunneridae</taxon>
        <taxon>Pentapetalae</taxon>
        <taxon>asterids</taxon>
        <taxon>lamiids</taxon>
        <taxon>Lamiales</taxon>
        <taxon>Bignoniaceae</taxon>
        <taxon>Crescentiina</taxon>
        <taxon>Tabebuia alliance</taxon>
        <taxon>Handroanthus</taxon>
    </lineage>
</organism>
<dbReference type="InterPro" id="IPR000644">
    <property type="entry name" value="CBS_dom"/>
</dbReference>
<keyword evidence="15" id="KW-1185">Reference proteome</keyword>
<reference evidence="15" key="1">
    <citation type="journal article" date="2018" name="Gigascience">
        <title>Genome assembly of the Pink Ipe (Handroanthus impetiginosus, Bignoniaceae), a highly valued, ecologically keystone Neotropical timber forest tree.</title>
        <authorList>
            <person name="Silva-Junior O.B."/>
            <person name="Grattapaglia D."/>
            <person name="Novaes E."/>
            <person name="Collevatti R.G."/>
        </authorList>
    </citation>
    <scope>NUCLEOTIDE SEQUENCE [LARGE SCALE GENOMIC DNA]</scope>
    <source>
        <strain evidence="15">cv. UFG-1</strain>
    </source>
</reference>
<dbReference type="EMBL" id="NKXS01001908">
    <property type="protein sequence ID" value="PIN16284.1"/>
    <property type="molecule type" value="Genomic_DNA"/>
</dbReference>
<dbReference type="Pfam" id="PF01595">
    <property type="entry name" value="CNNM"/>
    <property type="match status" value="1"/>
</dbReference>
<evidence type="ECO:0000256" key="5">
    <source>
        <dbReference type="ARBA" id="ARBA00023122"/>
    </source>
</evidence>
<dbReference type="GO" id="GO:0030026">
    <property type="term" value="P:intracellular manganese ion homeostasis"/>
    <property type="evidence" value="ECO:0007669"/>
    <property type="project" value="TreeGrafter"/>
</dbReference>
<evidence type="ECO:0000259" key="12">
    <source>
        <dbReference type="PROSITE" id="PS51371"/>
    </source>
</evidence>
<evidence type="ECO:0000256" key="11">
    <source>
        <dbReference type="SAM" id="Phobius"/>
    </source>
</evidence>
<keyword evidence="7" id="KW-0325">Glycoprotein</keyword>
<evidence type="ECO:0000256" key="4">
    <source>
        <dbReference type="ARBA" id="ARBA00022989"/>
    </source>
</evidence>
<dbReference type="Pfam" id="PF00571">
    <property type="entry name" value="CBS"/>
    <property type="match status" value="1"/>
</dbReference>
<dbReference type="Proteomes" id="UP000231279">
    <property type="component" value="Unassembled WGS sequence"/>
</dbReference>
<evidence type="ECO:0000313" key="15">
    <source>
        <dbReference type="Proteomes" id="UP000231279"/>
    </source>
</evidence>
<feature type="compositionally biased region" description="Polar residues" evidence="10">
    <location>
        <begin position="439"/>
        <end position="468"/>
    </location>
</feature>
<keyword evidence="3" id="KW-0677">Repeat</keyword>
<dbReference type="CDD" id="cd04590">
    <property type="entry name" value="CBS_pair_CorC_HlyC_assoc"/>
    <property type="match status" value="1"/>
</dbReference>
<evidence type="ECO:0000256" key="9">
    <source>
        <dbReference type="PROSITE-ProRule" id="PRU01193"/>
    </source>
</evidence>
<evidence type="ECO:0000256" key="7">
    <source>
        <dbReference type="ARBA" id="ARBA00023180"/>
    </source>
</evidence>
<evidence type="ECO:0000313" key="14">
    <source>
        <dbReference type="EMBL" id="PIN16284.1"/>
    </source>
</evidence>
<gene>
    <name evidence="14" type="ORF">CDL12_11070</name>
</gene>
<feature type="compositionally biased region" description="Polar residues" evidence="10">
    <location>
        <begin position="410"/>
        <end position="432"/>
    </location>
</feature>
<name>A0A2G9HFH6_9LAMI</name>
<evidence type="ECO:0000256" key="8">
    <source>
        <dbReference type="PROSITE-ProRule" id="PRU00703"/>
    </source>
</evidence>
<keyword evidence="5 8" id="KW-0129">CBS domain</keyword>
<dbReference type="GO" id="GO:0016020">
    <property type="term" value="C:membrane"/>
    <property type="evidence" value="ECO:0007669"/>
    <property type="project" value="UniProtKB-SubCell"/>
</dbReference>
<dbReference type="InterPro" id="IPR002550">
    <property type="entry name" value="CNNM"/>
</dbReference>
<dbReference type="GO" id="GO:0010960">
    <property type="term" value="P:magnesium ion homeostasis"/>
    <property type="evidence" value="ECO:0007669"/>
    <property type="project" value="InterPro"/>
</dbReference>
<comment type="caution">
    <text evidence="14">The sequence shown here is derived from an EMBL/GenBank/DDBJ whole genome shotgun (WGS) entry which is preliminary data.</text>
</comment>
<dbReference type="FunFam" id="3.10.580.10:FF:000015">
    <property type="entry name" value="DUF21 domain-containing protein"/>
    <property type="match status" value="1"/>
</dbReference>
<keyword evidence="6 9" id="KW-0472">Membrane</keyword>
<dbReference type="GO" id="GO:0005737">
    <property type="term" value="C:cytoplasm"/>
    <property type="evidence" value="ECO:0007669"/>
    <property type="project" value="TreeGrafter"/>
</dbReference>
<evidence type="ECO:0000256" key="2">
    <source>
        <dbReference type="ARBA" id="ARBA00022692"/>
    </source>
</evidence>
<feature type="transmembrane region" description="Helical" evidence="11">
    <location>
        <begin position="13"/>
        <end position="43"/>
    </location>
</feature>
<accession>A0A2G9HFH6</accession>
<proteinExistence type="predicted"/>
<dbReference type="PROSITE" id="PS51371">
    <property type="entry name" value="CBS"/>
    <property type="match status" value="1"/>
</dbReference>
<dbReference type="InterPro" id="IPR045095">
    <property type="entry name" value="ACDP"/>
</dbReference>
<evidence type="ECO:0000256" key="3">
    <source>
        <dbReference type="ARBA" id="ARBA00022737"/>
    </source>
</evidence>
<dbReference type="InterPro" id="IPR046342">
    <property type="entry name" value="CBS_dom_sf"/>
</dbReference>
<feature type="region of interest" description="Disordered" evidence="10">
    <location>
        <begin position="410"/>
        <end position="468"/>
    </location>
</feature>
<dbReference type="STRING" id="429701.A0A2G9HFH6"/>